<organism evidence="1">
    <name type="scientific">Bartonella rochalimae ATCC BAA-1498</name>
    <dbReference type="NCBI Taxonomy" id="685782"/>
    <lineage>
        <taxon>Bacteria</taxon>
        <taxon>Pseudomonadati</taxon>
        <taxon>Pseudomonadota</taxon>
        <taxon>Alphaproteobacteria</taxon>
        <taxon>Hyphomicrobiales</taxon>
        <taxon>Bartonellaceae</taxon>
        <taxon>Bartonella</taxon>
    </lineage>
</organism>
<gene>
    <name evidence="1" type="ORF">BARRO_20002</name>
</gene>
<accession>E6YKF7</accession>
<sequence>MKLCRKVLEMLWKSVQGILNILGDIDLEILSFDSLFYKPF</sequence>
<name>E6YKF7_9HYPH</name>
<protein>
    <submittedName>
        <fullName evidence="1">Uncharacterized protein</fullName>
    </submittedName>
</protein>
<proteinExistence type="predicted"/>
<evidence type="ECO:0000313" key="1">
    <source>
        <dbReference type="EMBL" id="CBI77345.1"/>
    </source>
</evidence>
<dbReference type="AlphaFoldDB" id="E6YKF7"/>
<dbReference type="EMBL" id="FN645456">
    <property type="protein sequence ID" value="CBI77345.1"/>
    <property type="molecule type" value="Genomic_DNA"/>
</dbReference>
<reference evidence="1" key="1">
    <citation type="journal article" date="2011" name="PLoS Genet.">
        <title>Parallel evolution of a type IV secretion system in radiating lineages of the host-restricted bacterial pathogen Bartonella.</title>
        <authorList>
            <person name="Engel P."/>
            <person name="Salzburger W."/>
            <person name="Liesch M."/>
            <person name="Chang C.C."/>
            <person name="Maruyama S."/>
            <person name="Lanz C."/>
            <person name="Calteau A."/>
            <person name="Lajus A."/>
            <person name="Medigue C."/>
            <person name="Schuster S.C."/>
            <person name="Dehio C."/>
        </authorList>
    </citation>
    <scope>NUCLEOTIDE SEQUENCE</scope>
    <source>
        <strain evidence="1">ATCC BAA-1498</strain>
    </source>
</reference>